<protein>
    <submittedName>
        <fullName evidence="1">Uncharacterized protein</fullName>
    </submittedName>
</protein>
<dbReference type="EMBL" id="PVNL01000092">
    <property type="protein sequence ID" value="PRQ05606.1"/>
    <property type="molecule type" value="Genomic_DNA"/>
</dbReference>
<evidence type="ECO:0000313" key="2">
    <source>
        <dbReference type="Proteomes" id="UP000238823"/>
    </source>
</evidence>
<comment type="caution">
    <text evidence="1">The sequence shown here is derived from an EMBL/GenBank/DDBJ whole genome shotgun (WGS) entry which is preliminary data.</text>
</comment>
<accession>A0A2S9YKP2</accession>
<sequence>MACRCRLVGDADNPTSCCLCVGTVALYSRGFVLLVDLSLTLRSASLATGRALQAAAFAFAFALVFALVACPSAEQSREPAPPSCFEVVQWLGPEICNWAAHVTVSGCIQADSVDLRYSFASYMPCGPDEQVNELRYGHGDLDWEGRLAGACPSELRRLLVPEPSDSNSDLFVSLLSDDGTKLQTWRSRTDWRLLLRELDFAAKELSGWVGEPLPSPSASAHGETLTLQHEPTICSVTLTHERAGERTSCTMPSSDFRRLVEPNADAWWYAAEVNDAMWTRLRDAADCSG</sequence>
<name>A0A2S9YKP2_9BACT</name>
<evidence type="ECO:0000313" key="1">
    <source>
        <dbReference type="EMBL" id="PRQ05606.1"/>
    </source>
</evidence>
<reference evidence="1 2" key="1">
    <citation type="submission" date="2018-03" db="EMBL/GenBank/DDBJ databases">
        <title>Draft Genome Sequences of the Obligatory Marine Myxobacteria Enhygromyxa salina SWB007.</title>
        <authorList>
            <person name="Poehlein A."/>
            <person name="Moghaddam J.A."/>
            <person name="Harms H."/>
            <person name="Alanjari M."/>
            <person name="Koenig G.M."/>
            <person name="Daniel R."/>
            <person name="Schaeberle T.F."/>
        </authorList>
    </citation>
    <scope>NUCLEOTIDE SEQUENCE [LARGE SCALE GENOMIC DNA]</scope>
    <source>
        <strain evidence="1 2">SWB007</strain>
    </source>
</reference>
<gene>
    <name evidence="1" type="ORF">ENSA7_44960</name>
</gene>
<dbReference type="Proteomes" id="UP000238823">
    <property type="component" value="Unassembled WGS sequence"/>
</dbReference>
<dbReference type="AlphaFoldDB" id="A0A2S9YKP2"/>
<proteinExistence type="predicted"/>
<organism evidence="1 2">
    <name type="scientific">Enhygromyxa salina</name>
    <dbReference type="NCBI Taxonomy" id="215803"/>
    <lineage>
        <taxon>Bacteria</taxon>
        <taxon>Pseudomonadati</taxon>
        <taxon>Myxococcota</taxon>
        <taxon>Polyangia</taxon>
        <taxon>Nannocystales</taxon>
        <taxon>Nannocystaceae</taxon>
        <taxon>Enhygromyxa</taxon>
    </lineage>
</organism>